<dbReference type="PATRIC" id="fig|1360.106.peg.2203"/>
<organism evidence="2 3">
    <name type="scientific">Lactococcus lactis subsp. lactis</name>
    <name type="common">Streptococcus lactis</name>
    <dbReference type="NCBI Taxonomy" id="1360"/>
    <lineage>
        <taxon>Bacteria</taxon>
        <taxon>Bacillati</taxon>
        <taxon>Bacillota</taxon>
        <taxon>Bacilli</taxon>
        <taxon>Lactobacillales</taxon>
        <taxon>Streptococcaceae</taxon>
        <taxon>Lactococcus</taxon>
    </lineage>
</organism>
<evidence type="ECO:0000259" key="1">
    <source>
        <dbReference type="Pfam" id="PF13614"/>
    </source>
</evidence>
<dbReference type="AlphaFoldDB" id="A0A0V8CYI9"/>
<feature type="domain" description="AAA" evidence="1">
    <location>
        <begin position="1"/>
        <end position="171"/>
    </location>
</feature>
<dbReference type="CDD" id="cd02042">
    <property type="entry name" value="ParAB_family"/>
    <property type="match status" value="1"/>
</dbReference>
<dbReference type="InterPro" id="IPR050678">
    <property type="entry name" value="DNA_Partitioning_ATPase"/>
</dbReference>
<evidence type="ECO:0000313" key="2">
    <source>
        <dbReference type="EMBL" id="KSU06390.1"/>
    </source>
</evidence>
<dbReference type="InterPro" id="IPR025669">
    <property type="entry name" value="AAA_dom"/>
</dbReference>
<dbReference type="Pfam" id="PF13614">
    <property type="entry name" value="AAA_31"/>
    <property type="match status" value="1"/>
</dbReference>
<dbReference type="RefSeq" id="WP_058210258.1">
    <property type="nucleotide sequence ID" value="NZ_LKLP01000109.1"/>
</dbReference>
<dbReference type="EMBL" id="LKLP01000109">
    <property type="protein sequence ID" value="KSU06390.1"/>
    <property type="molecule type" value="Genomic_DNA"/>
</dbReference>
<dbReference type="Proteomes" id="UP000054230">
    <property type="component" value="Unassembled WGS sequence"/>
</dbReference>
<name>A0A0V8CYI9_LACLL</name>
<dbReference type="PANTHER" id="PTHR13696:SF52">
    <property type="entry name" value="PARA FAMILY PROTEIN CT_582"/>
    <property type="match status" value="1"/>
</dbReference>
<sequence>MKVISLLNLKGGVGKTTTAVNLAKGLSNKGKRVLLIDTDMQANATSIFLEDEMQEDTYKSFSDLISDEEGKIEDYFYSVSENLKMIGADLSIANADLNLRNSFGRDTSSILKNNLKEVKDDFDYCIIDCAPTINLVTMNSIIASDEIIVPIKIDKFALKGYETTYNNILKTVNSYGLKTKTKVLFTMVNRNNIDKQIIESIPMEHYETTIRFQAKPITESSFNNEVVIDTQDSNVKSDYLNFLHEVEVEDK</sequence>
<comment type="caution">
    <text evidence="2">The sequence shown here is derived from an EMBL/GenBank/DDBJ whole genome shotgun (WGS) entry which is preliminary data.</text>
</comment>
<gene>
    <name evidence="2" type="ORF">LMG8520_2092</name>
</gene>
<dbReference type="InterPro" id="IPR027417">
    <property type="entry name" value="P-loop_NTPase"/>
</dbReference>
<accession>A0A0V8CYI9</accession>
<reference evidence="3" key="1">
    <citation type="submission" date="2015-10" db="EMBL/GenBank/DDBJ databases">
        <title>Draft Genome Sequences of 11 Lactococcus lactis subspecies cremoris strains.</title>
        <authorList>
            <person name="Wels M."/>
            <person name="Backus L."/>
            <person name="Boekhorst J."/>
            <person name="Dijkstra A."/>
            <person name="Beerthuizen M."/>
            <person name="Kelly W."/>
            <person name="Siezen R."/>
            <person name="Bachmann H."/>
            <person name="Van Hijum S."/>
        </authorList>
    </citation>
    <scope>NUCLEOTIDE SEQUENCE [LARGE SCALE GENOMIC DNA]</scope>
    <source>
        <strain evidence="3">LMG8520</strain>
    </source>
</reference>
<protein>
    <submittedName>
        <fullName evidence="2">Chromosome (Plasmid) partitioning protein ParA</fullName>
    </submittedName>
</protein>
<dbReference type="PANTHER" id="PTHR13696">
    <property type="entry name" value="P-LOOP CONTAINING NUCLEOSIDE TRIPHOSPHATE HYDROLASE"/>
    <property type="match status" value="1"/>
</dbReference>
<dbReference type="SUPFAM" id="SSF52540">
    <property type="entry name" value="P-loop containing nucleoside triphosphate hydrolases"/>
    <property type="match status" value="1"/>
</dbReference>
<evidence type="ECO:0000313" key="3">
    <source>
        <dbReference type="Proteomes" id="UP000054230"/>
    </source>
</evidence>
<proteinExistence type="predicted"/>
<dbReference type="Gene3D" id="3.40.50.300">
    <property type="entry name" value="P-loop containing nucleotide triphosphate hydrolases"/>
    <property type="match status" value="1"/>
</dbReference>